<reference evidence="3 4" key="1">
    <citation type="submission" date="2024-04" db="EMBL/GenBank/DDBJ databases">
        <title>The reference genome of an endangered Asteraceae, Deinandra increscens subsp. villosa, native to the Central Coast of California.</title>
        <authorList>
            <person name="Guilliams M."/>
            <person name="Hasenstab-Lehman K."/>
            <person name="Meyer R."/>
            <person name="Mcevoy S."/>
        </authorList>
    </citation>
    <scope>NUCLEOTIDE SEQUENCE [LARGE SCALE GENOMIC DNA]</scope>
    <source>
        <tissue evidence="3">Leaf</tissue>
    </source>
</reference>
<dbReference type="PROSITE" id="PS51375">
    <property type="entry name" value="PPR"/>
    <property type="match status" value="1"/>
</dbReference>
<dbReference type="GO" id="GO:0009451">
    <property type="term" value="P:RNA modification"/>
    <property type="evidence" value="ECO:0007669"/>
    <property type="project" value="InterPro"/>
</dbReference>
<dbReference type="Proteomes" id="UP001408789">
    <property type="component" value="Unassembled WGS sequence"/>
</dbReference>
<dbReference type="Gene3D" id="1.25.40.10">
    <property type="entry name" value="Tetratricopeptide repeat domain"/>
    <property type="match status" value="1"/>
</dbReference>
<comment type="caution">
    <text evidence="3">The sequence shown here is derived from an EMBL/GenBank/DDBJ whole genome shotgun (WGS) entry which is preliminary data.</text>
</comment>
<gene>
    <name evidence="3" type="ORF">SSX86_015009</name>
</gene>
<dbReference type="InterPro" id="IPR011990">
    <property type="entry name" value="TPR-like_helical_dom_sf"/>
</dbReference>
<dbReference type="PANTHER" id="PTHR47926:SF511">
    <property type="entry name" value="PENTATRICOPEPTIDE REPEAT-CONTAINING PROTEIN"/>
    <property type="match status" value="1"/>
</dbReference>
<evidence type="ECO:0000256" key="1">
    <source>
        <dbReference type="ARBA" id="ARBA00022737"/>
    </source>
</evidence>
<dbReference type="InterPro" id="IPR002885">
    <property type="entry name" value="PPR_rpt"/>
</dbReference>
<evidence type="ECO:0008006" key="5">
    <source>
        <dbReference type="Google" id="ProtNLM"/>
    </source>
</evidence>
<accession>A0AAP0GW75</accession>
<keyword evidence="4" id="KW-1185">Reference proteome</keyword>
<protein>
    <recommendedName>
        <fullName evidence="5">Pentatricopeptide repeat-containing protein</fullName>
    </recommendedName>
</protein>
<dbReference type="Pfam" id="PF01535">
    <property type="entry name" value="PPR"/>
    <property type="match status" value="2"/>
</dbReference>
<dbReference type="InterPro" id="IPR046960">
    <property type="entry name" value="PPR_At4g14850-like_plant"/>
</dbReference>
<evidence type="ECO:0000313" key="3">
    <source>
        <dbReference type="EMBL" id="KAK9065608.1"/>
    </source>
</evidence>
<dbReference type="PANTHER" id="PTHR47926">
    <property type="entry name" value="PENTATRICOPEPTIDE REPEAT-CONTAINING PROTEIN"/>
    <property type="match status" value="1"/>
</dbReference>
<dbReference type="EMBL" id="JBCNJP010000016">
    <property type="protein sequence ID" value="KAK9065608.1"/>
    <property type="molecule type" value="Genomic_DNA"/>
</dbReference>
<proteinExistence type="predicted"/>
<name>A0AAP0GW75_9ASTR</name>
<dbReference type="AlphaFoldDB" id="A0AAP0GW75"/>
<dbReference type="GO" id="GO:0003723">
    <property type="term" value="F:RNA binding"/>
    <property type="evidence" value="ECO:0007669"/>
    <property type="project" value="InterPro"/>
</dbReference>
<sequence length="195" mass="21371">MIRWAGKTVLRKSSSKTILKLASFSFTKLHIISSNVSPRFSHGARHLFDEMPQRAQVGFFDVLDLVEHCKVRPSLQNVVNVHALALKVGVLAHLPASTSLVMAYSRAGDYSSSVAVFDEVSCKDVVIWNAMITSALENGMCRDAVSFFVQILQEGIKFDSLTLVIAVSAVSRVANRLPYLQVVHGLGVRKGLLSD</sequence>
<keyword evidence="1" id="KW-0677">Repeat</keyword>
<feature type="repeat" description="PPR" evidence="2">
    <location>
        <begin position="124"/>
        <end position="158"/>
    </location>
</feature>
<organism evidence="3 4">
    <name type="scientific">Deinandra increscens subsp. villosa</name>
    <dbReference type="NCBI Taxonomy" id="3103831"/>
    <lineage>
        <taxon>Eukaryota</taxon>
        <taxon>Viridiplantae</taxon>
        <taxon>Streptophyta</taxon>
        <taxon>Embryophyta</taxon>
        <taxon>Tracheophyta</taxon>
        <taxon>Spermatophyta</taxon>
        <taxon>Magnoliopsida</taxon>
        <taxon>eudicotyledons</taxon>
        <taxon>Gunneridae</taxon>
        <taxon>Pentapetalae</taxon>
        <taxon>asterids</taxon>
        <taxon>campanulids</taxon>
        <taxon>Asterales</taxon>
        <taxon>Asteraceae</taxon>
        <taxon>Asteroideae</taxon>
        <taxon>Heliantheae alliance</taxon>
        <taxon>Madieae</taxon>
        <taxon>Madiinae</taxon>
        <taxon>Deinandra</taxon>
    </lineage>
</organism>
<evidence type="ECO:0000256" key="2">
    <source>
        <dbReference type="PROSITE-ProRule" id="PRU00708"/>
    </source>
</evidence>
<dbReference type="NCBIfam" id="TIGR00756">
    <property type="entry name" value="PPR"/>
    <property type="match status" value="1"/>
</dbReference>
<evidence type="ECO:0000313" key="4">
    <source>
        <dbReference type="Proteomes" id="UP001408789"/>
    </source>
</evidence>